<evidence type="ECO:0000313" key="3">
    <source>
        <dbReference type="Proteomes" id="UP000054383"/>
    </source>
</evidence>
<evidence type="ECO:0000313" key="2">
    <source>
        <dbReference type="EMBL" id="CRG90880.1"/>
    </source>
</evidence>
<reference evidence="2 3" key="1">
    <citation type="submission" date="2015-04" db="EMBL/GenBank/DDBJ databases">
        <authorList>
            <person name="Syromyatnikov M.Y."/>
            <person name="Popov V.N."/>
        </authorList>
    </citation>
    <scope>NUCLEOTIDE SEQUENCE [LARGE SCALE GENOMIC DNA]</scope>
    <source>
        <strain evidence="2">WF-38-12</strain>
    </source>
</reference>
<dbReference type="Proteomes" id="UP000054383">
    <property type="component" value="Unassembled WGS sequence"/>
</dbReference>
<dbReference type="InterPro" id="IPR001214">
    <property type="entry name" value="SET_dom"/>
</dbReference>
<dbReference type="PANTHER" id="PTHR47643">
    <property type="entry name" value="TPR DOMAIN PROTEIN (AFU_ORTHOLOGUE AFUA_5G12710)"/>
    <property type="match status" value="1"/>
</dbReference>
<keyword evidence="3" id="KW-1185">Reference proteome</keyword>
<accession>A0A0U1M7D5</accession>
<dbReference type="InterPro" id="IPR046341">
    <property type="entry name" value="SET_dom_sf"/>
</dbReference>
<evidence type="ECO:0000259" key="1">
    <source>
        <dbReference type="PROSITE" id="PS50280"/>
    </source>
</evidence>
<dbReference type="PANTHER" id="PTHR47643:SF2">
    <property type="entry name" value="TPR DOMAIN PROTEIN (AFU_ORTHOLOGUE AFUA_5G12710)"/>
    <property type="match status" value="1"/>
</dbReference>
<organism evidence="2 3">
    <name type="scientific">Talaromyces islandicus</name>
    <name type="common">Penicillium islandicum</name>
    <dbReference type="NCBI Taxonomy" id="28573"/>
    <lineage>
        <taxon>Eukaryota</taxon>
        <taxon>Fungi</taxon>
        <taxon>Dikarya</taxon>
        <taxon>Ascomycota</taxon>
        <taxon>Pezizomycotina</taxon>
        <taxon>Eurotiomycetes</taxon>
        <taxon>Eurotiomycetidae</taxon>
        <taxon>Eurotiales</taxon>
        <taxon>Trichocomaceae</taxon>
        <taxon>Talaromyces</taxon>
        <taxon>Talaromyces sect. Islandici</taxon>
    </lineage>
</organism>
<dbReference type="SUPFAM" id="SSF82199">
    <property type="entry name" value="SET domain"/>
    <property type="match status" value="1"/>
</dbReference>
<dbReference type="PROSITE" id="PS50280">
    <property type="entry name" value="SET"/>
    <property type="match status" value="1"/>
</dbReference>
<dbReference type="Gene3D" id="2.170.270.10">
    <property type="entry name" value="SET domain"/>
    <property type="match status" value="1"/>
</dbReference>
<dbReference type="SUPFAM" id="SSF48452">
    <property type="entry name" value="TPR-like"/>
    <property type="match status" value="1"/>
</dbReference>
<dbReference type="AlphaFoldDB" id="A0A0U1M7D5"/>
<gene>
    <name evidence="2" type="ORF">PISL3812_07926</name>
</gene>
<dbReference type="OrthoDB" id="438641at2759"/>
<dbReference type="OMA" id="HATWIGP"/>
<dbReference type="Pfam" id="PF00856">
    <property type="entry name" value="SET"/>
    <property type="match status" value="1"/>
</dbReference>
<dbReference type="InterPro" id="IPR053209">
    <property type="entry name" value="Gramillin-biosynth_MTr"/>
</dbReference>
<proteinExistence type="predicted"/>
<dbReference type="Gene3D" id="1.25.40.10">
    <property type="entry name" value="Tetratricopeptide repeat domain"/>
    <property type="match status" value="1"/>
</dbReference>
<name>A0A0U1M7D5_TALIS</name>
<protein>
    <submittedName>
        <fullName evidence="2">Desmoplakin</fullName>
    </submittedName>
</protein>
<dbReference type="EMBL" id="CVMT01000008">
    <property type="protein sequence ID" value="CRG90880.1"/>
    <property type="molecule type" value="Genomic_DNA"/>
</dbReference>
<dbReference type="InterPro" id="IPR011990">
    <property type="entry name" value="TPR-like_helical_dom_sf"/>
</dbReference>
<feature type="domain" description="SET" evidence="1">
    <location>
        <begin position="355"/>
        <end position="546"/>
    </location>
</feature>
<sequence>MDSLTSFVKKVALGGHPSKPPQSEEITPESLQKELIAEHENAKLAAQHKGQMPKYRCSHETLIKGQEQDQDTAAKKLPDDYIRAYKTVVTNEYIPSSKGFDNLKPITLKDLLVGTIHRRNYIVLRTITEPVRKTGIKTIVEDHEGLADTLTLFNVNHGLNDQEYLPINSYVAIRAPYYILGIHGYYGLRCDHPSDIVMLHKSHKLVKQFPWPSQPESSEGYLTCEVLKDQGNKLFSKNNHQGACAKYTTALQQNESLKEKDLDMWVALHSNRAVSRLRIFQFDGAISDCEEFDKSARACEDLISEYPNLLEANDLLDKCLDRFKEAEGNFNFIAMEDEAHGHGEPPRLDHADYIGPVEIRECSDPAKGRGLFATRDIYQGELLLCEKAFAITTDSLREFYLTFNTARKQVISGVRARLPCQVTRFIYDNPSIADPVMQLDSSGRGRRTPEIHYTPEGQPVIDAFTVSSIVCNNILELEGSAITLQDSSKSKKVDATLGSACGLWIMTSYLNHNCLENVGRTFIGDFVIIRALKFIKKGDELFQSYAPVTKPVKERQEIFKRMKFSCKCVLCTYQKHLPSKECREREKVMTDFTEFEKANERKIAKMSPDLAPQVRKHIDAIFHSYSNHVFCFELLRPYGILSTLQYTSKQLKGCVNSLCKIIELVAGSDPLADEEFIPVVWLSEYIFYFMYLCIVFEKLGDKKSYEKCWKKAKMLLGIVSGVGYESAKIDEAIRTFRHNMRFY</sequence>
<dbReference type="STRING" id="28573.A0A0U1M7D5"/>